<dbReference type="EMBL" id="JAGQLM010000096">
    <property type="protein sequence ID" value="MCA9375143.1"/>
    <property type="molecule type" value="Genomic_DNA"/>
</dbReference>
<dbReference type="GO" id="GO:0003824">
    <property type="term" value="F:catalytic activity"/>
    <property type="evidence" value="ECO:0007669"/>
    <property type="project" value="InterPro"/>
</dbReference>
<sequence length="229" mass="24129">MSDLYGKTVVELRQLIGRGEVSSDEITSFFKNRIETLNKKLNAFLTINPAESSAEAIPIAIKDNFCTKGLRTTASSKVLDNYIPPYESTVTQKTQSSGFYTLGKTNMDAWAHGSSTETSAYGPTLNPWDLDRVPGGSSGGSAAAVSAYLVPAAIGSETAGSIRLPAAWCGVVGMKPTYGRVSRYGVIAMGSSWDCPGTLTLSVEDAALILGKIAGKDPYDATSIDAPVD</sequence>
<accession>A0A955I201</accession>
<comment type="caution">
    <text evidence="2">The sequence shown here is derived from an EMBL/GenBank/DDBJ whole genome shotgun (WGS) entry which is preliminary data.</text>
</comment>
<evidence type="ECO:0000259" key="1">
    <source>
        <dbReference type="Pfam" id="PF01425"/>
    </source>
</evidence>
<organism evidence="2 3">
    <name type="scientific">Candidatus Dojkabacteria bacterium</name>
    <dbReference type="NCBI Taxonomy" id="2099670"/>
    <lineage>
        <taxon>Bacteria</taxon>
        <taxon>Candidatus Dojkabacteria</taxon>
    </lineage>
</organism>
<feature type="domain" description="Amidase" evidence="1">
    <location>
        <begin position="26"/>
        <end position="226"/>
    </location>
</feature>
<reference evidence="2" key="2">
    <citation type="journal article" date="2021" name="Microbiome">
        <title>Successional dynamics and alternative stable states in a saline activated sludge microbial community over 9 years.</title>
        <authorList>
            <person name="Wang Y."/>
            <person name="Ye J."/>
            <person name="Ju F."/>
            <person name="Liu L."/>
            <person name="Boyd J.A."/>
            <person name="Deng Y."/>
            <person name="Parks D.H."/>
            <person name="Jiang X."/>
            <person name="Yin X."/>
            <person name="Woodcroft B.J."/>
            <person name="Tyson G.W."/>
            <person name="Hugenholtz P."/>
            <person name="Polz M.F."/>
            <person name="Zhang T."/>
        </authorList>
    </citation>
    <scope>NUCLEOTIDE SEQUENCE</scope>
    <source>
        <strain evidence="2">HKST-UBA16</strain>
    </source>
</reference>
<dbReference type="PANTHER" id="PTHR11895:SF151">
    <property type="entry name" value="GLUTAMYL-TRNA(GLN) AMIDOTRANSFERASE SUBUNIT A"/>
    <property type="match status" value="1"/>
</dbReference>
<evidence type="ECO:0000313" key="3">
    <source>
        <dbReference type="Proteomes" id="UP000748332"/>
    </source>
</evidence>
<name>A0A955I201_9BACT</name>
<reference evidence="2" key="1">
    <citation type="submission" date="2020-04" db="EMBL/GenBank/DDBJ databases">
        <authorList>
            <person name="Zhang T."/>
        </authorList>
    </citation>
    <scope>NUCLEOTIDE SEQUENCE</scope>
    <source>
        <strain evidence="2">HKST-UBA16</strain>
    </source>
</reference>
<dbReference type="SUPFAM" id="SSF75304">
    <property type="entry name" value="Amidase signature (AS) enzymes"/>
    <property type="match status" value="1"/>
</dbReference>
<dbReference type="PROSITE" id="PS00571">
    <property type="entry name" value="AMIDASES"/>
    <property type="match status" value="1"/>
</dbReference>
<protein>
    <submittedName>
        <fullName evidence="2">Asp-tRNA(Asn)/Glu-tRNA(Gln) amidotransferase subunit GatA</fullName>
    </submittedName>
</protein>
<feature type="non-terminal residue" evidence="2">
    <location>
        <position position="229"/>
    </location>
</feature>
<dbReference type="InterPro" id="IPR000120">
    <property type="entry name" value="Amidase"/>
</dbReference>
<dbReference type="Gene3D" id="3.90.1300.10">
    <property type="entry name" value="Amidase signature (AS) domain"/>
    <property type="match status" value="1"/>
</dbReference>
<dbReference type="PANTHER" id="PTHR11895">
    <property type="entry name" value="TRANSAMIDASE"/>
    <property type="match status" value="1"/>
</dbReference>
<dbReference type="AlphaFoldDB" id="A0A955I201"/>
<dbReference type="InterPro" id="IPR036928">
    <property type="entry name" value="AS_sf"/>
</dbReference>
<gene>
    <name evidence="2" type="ORF">KC622_02325</name>
</gene>
<proteinExistence type="predicted"/>
<dbReference type="Pfam" id="PF01425">
    <property type="entry name" value="Amidase"/>
    <property type="match status" value="1"/>
</dbReference>
<dbReference type="InterPro" id="IPR023631">
    <property type="entry name" value="Amidase_dom"/>
</dbReference>
<evidence type="ECO:0000313" key="2">
    <source>
        <dbReference type="EMBL" id="MCA9375143.1"/>
    </source>
</evidence>
<dbReference type="Proteomes" id="UP000748332">
    <property type="component" value="Unassembled WGS sequence"/>
</dbReference>
<dbReference type="InterPro" id="IPR020556">
    <property type="entry name" value="Amidase_CS"/>
</dbReference>